<dbReference type="STRING" id="4540.A0A3L6RKI0"/>
<keyword evidence="4" id="KW-0812">Transmembrane</keyword>
<keyword evidence="3" id="KW-0677">Repeat</keyword>
<evidence type="ECO:0000256" key="3">
    <source>
        <dbReference type="ARBA" id="ARBA00022737"/>
    </source>
</evidence>
<dbReference type="Proteomes" id="UP000275267">
    <property type="component" value="Unassembled WGS sequence"/>
</dbReference>
<organism evidence="6 7">
    <name type="scientific">Panicum miliaceum</name>
    <name type="common">Proso millet</name>
    <name type="synonym">Broomcorn millet</name>
    <dbReference type="NCBI Taxonomy" id="4540"/>
    <lineage>
        <taxon>Eukaryota</taxon>
        <taxon>Viridiplantae</taxon>
        <taxon>Streptophyta</taxon>
        <taxon>Embryophyta</taxon>
        <taxon>Tracheophyta</taxon>
        <taxon>Spermatophyta</taxon>
        <taxon>Magnoliopsida</taxon>
        <taxon>Liliopsida</taxon>
        <taxon>Poales</taxon>
        <taxon>Poaceae</taxon>
        <taxon>PACMAD clade</taxon>
        <taxon>Panicoideae</taxon>
        <taxon>Panicodae</taxon>
        <taxon>Paniceae</taxon>
        <taxon>Panicinae</taxon>
        <taxon>Panicum</taxon>
        <taxon>Panicum sect. Panicum</taxon>
    </lineage>
</organism>
<keyword evidence="2" id="KW-0732">Signal</keyword>
<protein>
    <submittedName>
        <fullName evidence="6">Tyrosine-sulfated glycopeptide receptor 1-like</fullName>
    </submittedName>
</protein>
<accession>A0A3L6RKI0</accession>
<dbReference type="InterPro" id="IPR053211">
    <property type="entry name" value="DNA_repair-toleration"/>
</dbReference>
<keyword evidence="4" id="KW-1133">Transmembrane helix</keyword>
<evidence type="ECO:0000256" key="4">
    <source>
        <dbReference type="SAM" id="Phobius"/>
    </source>
</evidence>
<keyword evidence="7" id="KW-1185">Reference proteome</keyword>
<gene>
    <name evidence="6" type="ORF">C2845_PM13G24530</name>
</gene>
<dbReference type="Pfam" id="PF08263">
    <property type="entry name" value="LRRNT_2"/>
    <property type="match status" value="1"/>
</dbReference>
<dbReference type="EMBL" id="PQIB02000008">
    <property type="protein sequence ID" value="RLN04471.1"/>
    <property type="molecule type" value="Genomic_DNA"/>
</dbReference>
<feature type="transmembrane region" description="Helical" evidence="4">
    <location>
        <begin position="92"/>
        <end position="111"/>
    </location>
</feature>
<dbReference type="InterPro" id="IPR013210">
    <property type="entry name" value="LRR_N_plant-typ"/>
</dbReference>
<sequence>MAVWQRPMQLNLRVIVSGVVLLISLLILCDRAGACTAEEREALLSFLADLSPRPGDGIAASWRGSPDCCAWEGVSCGGDGAVTRVWMPRRGLGGMISPMFTFLTALTHLNLSGRRQRLRRRVPVGLALAAKCRRRRREIIKRDLTGTCCVLFLHRAGKGYKQQAGASDKLIVAAAIDTVYEL</sequence>
<evidence type="ECO:0000313" key="7">
    <source>
        <dbReference type="Proteomes" id="UP000275267"/>
    </source>
</evidence>
<evidence type="ECO:0000313" key="6">
    <source>
        <dbReference type="EMBL" id="RLN04471.1"/>
    </source>
</evidence>
<evidence type="ECO:0000256" key="1">
    <source>
        <dbReference type="ARBA" id="ARBA00022614"/>
    </source>
</evidence>
<keyword evidence="4" id="KW-0472">Membrane</keyword>
<name>A0A3L6RKI0_PANMI</name>
<dbReference type="OrthoDB" id="684643at2759"/>
<comment type="caution">
    <text evidence="6">The sequence shown here is derived from an EMBL/GenBank/DDBJ whole genome shotgun (WGS) entry which is preliminary data.</text>
</comment>
<evidence type="ECO:0000256" key="2">
    <source>
        <dbReference type="ARBA" id="ARBA00022729"/>
    </source>
</evidence>
<reference evidence="7" key="1">
    <citation type="journal article" date="2019" name="Nat. Commun.">
        <title>The genome of broomcorn millet.</title>
        <authorList>
            <person name="Zou C."/>
            <person name="Miki D."/>
            <person name="Li D."/>
            <person name="Tang Q."/>
            <person name="Xiao L."/>
            <person name="Rajput S."/>
            <person name="Deng P."/>
            <person name="Jia W."/>
            <person name="Huang R."/>
            <person name="Zhang M."/>
            <person name="Sun Y."/>
            <person name="Hu J."/>
            <person name="Fu X."/>
            <person name="Schnable P.S."/>
            <person name="Li F."/>
            <person name="Zhang H."/>
            <person name="Feng B."/>
            <person name="Zhu X."/>
            <person name="Liu R."/>
            <person name="Schnable J.C."/>
            <person name="Zhu J.-K."/>
            <person name="Zhang H."/>
        </authorList>
    </citation>
    <scope>NUCLEOTIDE SEQUENCE [LARGE SCALE GENOMIC DNA]</scope>
</reference>
<dbReference type="AlphaFoldDB" id="A0A3L6RKI0"/>
<dbReference type="PANTHER" id="PTHR48060">
    <property type="entry name" value="DNA DAMAGE-REPAIR/TOLERATION PROTEIN DRT100"/>
    <property type="match status" value="1"/>
</dbReference>
<evidence type="ECO:0000259" key="5">
    <source>
        <dbReference type="Pfam" id="PF08263"/>
    </source>
</evidence>
<dbReference type="InterPro" id="IPR032675">
    <property type="entry name" value="LRR_dom_sf"/>
</dbReference>
<dbReference type="PANTHER" id="PTHR48060:SF19">
    <property type="entry name" value="LEUCINE-RICH REPEAT-CONTAINING N-TERMINAL PLANT-TYPE DOMAIN-CONTAINING PROTEIN"/>
    <property type="match status" value="1"/>
</dbReference>
<feature type="domain" description="Leucine-rich repeat-containing N-terminal plant-type" evidence="5">
    <location>
        <begin position="38"/>
        <end position="76"/>
    </location>
</feature>
<dbReference type="SUPFAM" id="SSF52058">
    <property type="entry name" value="L domain-like"/>
    <property type="match status" value="1"/>
</dbReference>
<dbReference type="Gene3D" id="3.80.10.10">
    <property type="entry name" value="Ribonuclease Inhibitor"/>
    <property type="match status" value="1"/>
</dbReference>
<keyword evidence="1" id="KW-0433">Leucine-rich repeat</keyword>
<proteinExistence type="predicted"/>